<keyword evidence="2" id="KW-1185">Reference proteome</keyword>
<evidence type="ECO:0000313" key="2">
    <source>
        <dbReference type="Proteomes" id="UP000827092"/>
    </source>
</evidence>
<accession>A0AAV6VY02</accession>
<protein>
    <submittedName>
        <fullName evidence="1">Uncharacterized protein</fullName>
    </submittedName>
</protein>
<name>A0AAV6VY02_9ARAC</name>
<dbReference type="Proteomes" id="UP000827092">
    <property type="component" value="Unassembled WGS sequence"/>
</dbReference>
<dbReference type="AlphaFoldDB" id="A0AAV6VY02"/>
<sequence length="145" mass="16137">MAGTQRQELRDGGYAAAGTQRWRVRSGWDSERAGRIEREIPHPPRSILPSNTLPFSLKISAECFGNFPHFNNRFVRGTRYKQAATVCPICDSGRVSRTKILNECTGFLNSLYLVYLAVQSSIPALAKTFRITLQGGGSSIEQFVL</sequence>
<dbReference type="EMBL" id="JAFNEN010000004">
    <property type="protein sequence ID" value="KAG8201540.1"/>
    <property type="molecule type" value="Genomic_DNA"/>
</dbReference>
<reference evidence="1 2" key="1">
    <citation type="journal article" date="2022" name="Nat. Ecol. Evol.">
        <title>A masculinizing supergene underlies an exaggerated male reproductive morph in a spider.</title>
        <authorList>
            <person name="Hendrickx F."/>
            <person name="De Corte Z."/>
            <person name="Sonet G."/>
            <person name="Van Belleghem S.M."/>
            <person name="Kostlbacher S."/>
            <person name="Vangestel C."/>
        </authorList>
    </citation>
    <scope>NUCLEOTIDE SEQUENCE [LARGE SCALE GENOMIC DNA]</scope>
    <source>
        <strain evidence="1">W744_W776</strain>
    </source>
</reference>
<evidence type="ECO:0000313" key="1">
    <source>
        <dbReference type="EMBL" id="KAG8201540.1"/>
    </source>
</evidence>
<comment type="caution">
    <text evidence="1">The sequence shown here is derived from an EMBL/GenBank/DDBJ whole genome shotgun (WGS) entry which is preliminary data.</text>
</comment>
<organism evidence="1 2">
    <name type="scientific">Oedothorax gibbosus</name>
    <dbReference type="NCBI Taxonomy" id="931172"/>
    <lineage>
        <taxon>Eukaryota</taxon>
        <taxon>Metazoa</taxon>
        <taxon>Ecdysozoa</taxon>
        <taxon>Arthropoda</taxon>
        <taxon>Chelicerata</taxon>
        <taxon>Arachnida</taxon>
        <taxon>Araneae</taxon>
        <taxon>Araneomorphae</taxon>
        <taxon>Entelegynae</taxon>
        <taxon>Araneoidea</taxon>
        <taxon>Linyphiidae</taxon>
        <taxon>Erigoninae</taxon>
        <taxon>Oedothorax</taxon>
    </lineage>
</organism>
<proteinExistence type="predicted"/>
<gene>
    <name evidence="1" type="ORF">JTE90_011215</name>
</gene>